<comment type="subcellular location">
    <subcellularLocation>
        <location evidence="1">Membrane</location>
        <topology evidence="1">Multi-pass membrane protein</topology>
    </subcellularLocation>
</comment>
<dbReference type="InterPro" id="IPR017452">
    <property type="entry name" value="GPCR_Rhodpsn_7TM"/>
</dbReference>
<dbReference type="EMBL" id="KY110362">
    <property type="protein sequence ID" value="ARV86501.1"/>
    <property type="molecule type" value="mRNA"/>
</dbReference>
<evidence type="ECO:0000256" key="9">
    <source>
        <dbReference type="RuleBase" id="RU000688"/>
    </source>
</evidence>
<evidence type="ECO:0000256" key="10">
    <source>
        <dbReference type="SAM" id="MobiDB-lite"/>
    </source>
</evidence>
<keyword evidence="8 9" id="KW-0807">Transducer</keyword>
<dbReference type="InterPro" id="IPR000276">
    <property type="entry name" value="GPCR_Rhodpsn"/>
</dbReference>
<feature type="transmembrane region" description="Helical" evidence="11">
    <location>
        <begin position="306"/>
        <end position="325"/>
    </location>
</feature>
<keyword evidence="5 9" id="KW-0297">G-protein coupled receptor</keyword>
<evidence type="ECO:0000256" key="3">
    <source>
        <dbReference type="ARBA" id="ARBA00022692"/>
    </source>
</evidence>
<protein>
    <submittedName>
        <fullName evidence="13">AKH/corazonin-related peptide receptor</fullName>
    </submittedName>
</protein>
<keyword evidence="3 9" id="KW-0812">Transmembrane</keyword>
<dbReference type="PROSITE" id="PS00237">
    <property type="entry name" value="G_PROTEIN_RECEP_F1_1"/>
    <property type="match status" value="1"/>
</dbReference>
<evidence type="ECO:0000259" key="12">
    <source>
        <dbReference type="PROSITE" id="PS50262"/>
    </source>
</evidence>
<dbReference type="Pfam" id="PF00001">
    <property type="entry name" value="7tm_1"/>
    <property type="match status" value="1"/>
</dbReference>
<gene>
    <name evidence="13" type="primary">ACPR</name>
</gene>
<evidence type="ECO:0000256" key="4">
    <source>
        <dbReference type="ARBA" id="ARBA00022989"/>
    </source>
</evidence>
<evidence type="ECO:0000256" key="2">
    <source>
        <dbReference type="ARBA" id="ARBA00010663"/>
    </source>
</evidence>
<evidence type="ECO:0000313" key="13">
    <source>
        <dbReference type="EMBL" id="ARV86501.1"/>
    </source>
</evidence>
<evidence type="ECO:0000256" key="1">
    <source>
        <dbReference type="ARBA" id="ARBA00004141"/>
    </source>
</evidence>
<sequence>MWQENTTELINNTHHQLPDELKFNNNALVVVIVYGVLFIIAAVGNLTVFITLVRGRHRKSRISLMITHLSVADLFVTFVMIPLEIGWRLTTQWIAGNVACKFFLFLRAFGLYLSSNVLVCVSVDRYFAVLHPLRVNDARRRGKVMLSIAWLCSLLCALPQSVVFHVSEHPEYPGFWQCVSFGFFRTQAEETAYNLFCVFAMYFVPLIVIIFAYTCILWEISKKTRETREAFGTLGEESESERMRGRMRLRRSDMSNIERARTRTLRMTITIVAAFIWCWTPYVVMTLWYMFDRESAEKVDSWLQDGLFIMAVSNSCMNPLVYGSYAMNFKRECRTCLCCLVATDPLLQRKSTGGSAATRSTGVATFGNLGHHNRNQLTINRRNQRPASVEHLMIRGRPESEDYHSDPGGATGVYLVPS</sequence>
<feature type="transmembrane region" description="Helical" evidence="11">
    <location>
        <begin position="144"/>
        <end position="166"/>
    </location>
</feature>
<comment type="similarity">
    <text evidence="2 9">Belongs to the G-protein coupled receptor 1 family.</text>
</comment>
<dbReference type="PRINTS" id="PR00237">
    <property type="entry name" value="GPCRRHODOPSN"/>
</dbReference>
<dbReference type="SUPFAM" id="SSF81321">
    <property type="entry name" value="Family A G protein-coupled receptor-like"/>
    <property type="match status" value="1"/>
</dbReference>
<feature type="domain" description="G-protein coupled receptors family 1 profile" evidence="12">
    <location>
        <begin position="44"/>
        <end position="322"/>
    </location>
</feature>
<evidence type="ECO:0000256" key="11">
    <source>
        <dbReference type="SAM" id="Phobius"/>
    </source>
</evidence>
<name>A0A1Z1G899_PYRAP</name>
<dbReference type="PANTHER" id="PTHR45695">
    <property type="entry name" value="LEUCOKININ RECEPTOR-RELATED"/>
    <property type="match status" value="1"/>
</dbReference>
<accession>A0A1Z1G899</accession>
<keyword evidence="7 9" id="KW-0675">Receptor</keyword>
<feature type="region of interest" description="Disordered" evidence="10">
    <location>
        <begin position="397"/>
        <end position="418"/>
    </location>
</feature>
<dbReference type="AlphaFoldDB" id="A0A1Z1G899"/>
<reference evidence="13" key="1">
    <citation type="journal article" date="2017" name="J. Insect Physiol.">
        <title>Adipokinetic hormone activities in insect body infected by entomopathogenic nematode.</title>
        <authorList>
            <person name="Ibrahim E."/>
            <person name="Hejnikova M."/>
            <person name="Shaik H.A."/>
            <person name="Dolezel D."/>
            <person name="Kodrik D."/>
        </authorList>
    </citation>
    <scope>NUCLEOTIDE SEQUENCE</scope>
</reference>
<dbReference type="CDD" id="cd15382">
    <property type="entry name" value="7tmA_AKHR"/>
    <property type="match status" value="1"/>
</dbReference>
<feature type="transmembrane region" description="Helical" evidence="11">
    <location>
        <begin position="193"/>
        <end position="218"/>
    </location>
</feature>
<keyword evidence="4 11" id="KW-1133">Transmembrane helix</keyword>
<evidence type="ECO:0000256" key="5">
    <source>
        <dbReference type="ARBA" id="ARBA00023040"/>
    </source>
</evidence>
<evidence type="ECO:0000256" key="8">
    <source>
        <dbReference type="ARBA" id="ARBA00023224"/>
    </source>
</evidence>
<organism evidence="13">
    <name type="scientific">Pyrrhocoris apterus</name>
    <name type="common">Sap sucking bug</name>
    <name type="synonym">Cimex apterus</name>
    <dbReference type="NCBI Taxonomy" id="37000"/>
    <lineage>
        <taxon>Eukaryota</taxon>
        <taxon>Metazoa</taxon>
        <taxon>Ecdysozoa</taxon>
        <taxon>Arthropoda</taxon>
        <taxon>Hexapoda</taxon>
        <taxon>Insecta</taxon>
        <taxon>Pterygota</taxon>
        <taxon>Neoptera</taxon>
        <taxon>Paraneoptera</taxon>
        <taxon>Hemiptera</taxon>
        <taxon>Heteroptera</taxon>
        <taxon>Panheteroptera</taxon>
        <taxon>Pentatomomorpha</taxon>
        <taxon>Pyrrhocoroidea</taxon>
        <taxon>Pyrrhocoridae</taxon>
        <taxon>Pyrrhocoris</taxon>
    </lineage>
</organism>
<feature type="transmembrane region" description="Helical" evidence="11">
    <location>
        <begin position="27"/>
        <end position="50"/>
    </location>
</feature>
<feature type="transmembrane region" description="Helical" evidence="11">
    <location>
        <begin position="102"/>
        <end position="123"/>
    </location>
</feature>
<keyword evidence="6 11" id="KW-0472">Membrane</keyword>
<dbReference type="GO" id="GO:0005886">
    <property type="term" value="C:plasma membrane"/>
    <property type="evidence" value="ECO:0007669"/>
    <property type="project" value="TreeGrafter"/>
</dbReference>
<proteinExistence type="evidence at transcript level"/>
<dbReference type="GO" id="GO:0004930">
    <property type="term" value="F:G protein-coupled receptor activity"/>
    <property type="evidence" value="ECO:0007669"/>
    <property type="project" value="UniProtKB-KW"/>
</dbReference>
<dbReference type="PROSITE" id="PS50262">
    <property type="entry name" value="G_PROTEIN_RECEP_F1_2"/>
    <property type="match status" value="1"/>
</dbReference>
<evidence type="ECO:0000256" key="7">
    <source>
        <dbReference type="ARBA" id="ARBA00023170"/>
    </source>
</evidence>
<dbReference type="Gene3D" id="1.20.1070.10">
    <property type="entry name" value="Rhodopsin 7-helix transmembrane proteins"/>
    <property type="match status" value="1"/>
</dbReference>
<feature type="transmembrane region" description="Helical" evidence="11">
    <location>
        <begin position="62"/>
        <end position="82"/>
    </location>
</feature>
<evidence type="ECO:0000256" key="6">
    <source>
        <dbReference type="ARBA" id="ARBA00023136"/>
    </source>
</evidence>
<feature type="transmembrane region" description="Helical" evidence="11">
    <location>
        <begin position="269"/>
        <end position="291"/>
    </location>
</feature>
<dbReference type="PANTHER" id="PTHR45695:SF22">
    <property type="entry name" value="G-PROTEIN COUPLED RECEPTORS FAMILY 1 PROFILE DOMAIN-CONTAINING PROTEIN"/>
    <property type="match status" value="1"/>
</dbReference>